<dbReference type="GO" id="GO:0043565">
    <property type="term" value="F:sequence-specific DNA binding"/>
    <property type="evidence" value="ECO:0007669"/>
    <property type="project" value="InterPro"/>
</dbReference>
<dbReference type="Pfam" id="PF01037">
    <property type="entry name" value="AsnC_trans_reg"/>
    <property type="match status" value="1"/>
</dbReference>
<evidence type="ECO:0000256" key="3">
    <source>
        <dbReference type="ARBA" id="ARBA00023163"/>
    </source>
</evidence>
<dbReference type="OrthoDB" id="34294at2"/>
<dbReference type="Pfam" id="PF13404">
    <property type="entry name" value="HTH_AsnC-type"/>
    <property type="match status" value="1"/>
</dbReference>
<dbReference type="GO" id="GO:0005829">
    <property type="term" value="C:cytosol"/>
    <property type="evidence" value="ECO:0007669"/>
    <property type="project" value="TreeGrafter"/>
</dbReference>
<dbReference type="RefSeq" id="WP_029091397.1">
    <property type="nucleotide sequence ID" value="NZ_CBCPHX010000005.1"/>
</dbReference>
<dbReference type="PRINTS" id="PR00033">
    <property type="entry name" value="HTHASNC"/>
</dbReference>
<evidence type="ECO:0000259" key="4">
    <source>
        <dbReference type="PROSITE" id="PS50956"/>
    </source>
</evidence>
<dbReference type="SMART" id="SM00344">
    <property type="entry name" value="HTH_ASNC"/>
    <property type="match status" value="1"/>
</dbReference>
<dbReference type="Proteomes" id="UP000243591">
    <property type="component" value="Chromosome"/>
</dbReference>
<dbReference type="Gene3D" id="1.10.10.10">
    <property type="entry name" value="Winged helix-like DNA-binding domain superfamily/Winged helix DNA-binding domain"/>
    <property type="match status" value="1"/>
</dbReference>
<name>A0A1D2L2M8_BROTH</name>
<dbReference type="FunFam" id="1.10.10.10:FF:000186">
    <property type="entry name" value="AsnC family transcriptional regulator"/>
    <property type="match status" value="1"/>
</dbReference>
<dbReference type="SUPFAM" id="SSF54909">
    <property type="entry name" value="Dimeric alpha+beta barrel"/>
    <property type="match status" value="1"/>
</dbReference>
<dbReference type="InterPro" id="IPR019887">
    <property type="entry name" value="Tscrpt_reg_AsnC/Lrp_C"/>
</dbReference>
<dbReference type="GO" id="GO:0043200">
    <property type="term" value="P:response to amino acid"/>
    <property type="evidence" value="ECO:0007669"/>
    <property type="project" value="TreeGrafter"/>
</dbReference>
<dbReference type="KEGG" id="bths:CNY62_03575"/>
<proteinExistence type="predicted"/>
<dbReference type="SUPFAM" id="SSF46785">
    <property type="entry name" value="Winged helix' DNA-binding domain"/>
    <property type="match status" value="1"/>
</dbReference>
<protein>
    <submittedName>
        <fullName evidence="5">Lrp/AsnC family transcriptional regulator</fullName>
    </submittedName>
</protein>
<reference evidence="5 6" key="1">
    <citation type="submission" date="2017-09" db="EMBL/GenBank/DDBJ databases">
        <title>Complete Genome Sequences of Two Strains of the Meat Spoilage Bacterium Brochothrix thermosphacta Isolated from Ground Chicken.</title>
        <authorList>
            <person name="Paoli G.C."/>
            <person name="Wijey C."/>
            <person name="Chen C.-Y."/>
            <person name="Nguyen L."/>
            <person name="Yan X."/>
            <person name="Irwin P.L."/>
        </authorList>
    </citation>
    <scope>NUCLEOTIDE SEQUENCE [LARGE SCALE GENOMIC DNA]</scope>
    <source>
        <strain evidence="5 6">BI</strain>
    </source>
</reference>
<dbReference type="EMBL" id="CP023483">
    <property type="protein sequence ID" value="ATF25553.1"/>
    <property type="molecule type" value="Genomic_DNA"/>
</dbReference>
<dbReference type="Gene3D" id="3.30.70.920">
    <property type="match status" value="1"/>
</dbReference>
<dbReference type="PANTHER" id="PTHR30154">
    <property type="entry name" value="LEUCINE-RESPONSIVE REGULATORY PROTEIN"/>
    <property type="match status" value="1"/>
</dbReference>
<accession>A0A1D2L2M8</accession>
<evidence type="ECO:0000313" key="6">
    <source>
        <dbReference type="Proteomes" id="UP000243591"/>
    </source>
</evidence>
<dbReference type="CDD" id="cd00090">
    <property type="entry name" value="HTH_ARSR"/>
    <property type="match status" value="1"/>
</dbReference>
<dbReference type="InterPro" id="IPR011008">
    <property type="entry name" value="Dimeric_a/b-barrel"/>
</dbReference>
<dbReference type="PANTHER" id="PTHR30154:SF20">
    <property type="entry name" value="LEUCINE-RESPONSIVE REGULATORY PROTEIN"/>
    <property type="match status" value="1"/>
</dbReference>
<dbReference type="InterPro" id="IPR036388">
    <property type="entry name" value="WH-like_DNA-bd_sf"/>
</dbReference>
<gene>
    <name evidence="5" type="ORF">CNY62_03575</name>
</gene>
<organism evidence="5 6">
    <name type="scientific">Brochothrix thermosphacta</name>
    <name type="common">Microbacterium thermosphactum</name>
    <dbReference type="NCBI Taxonomy" id="2756"/>
    <lineage>
        <taxon>Bacteria</taxon>
        <taxon>Bacillati</taxon>
        <taxon>Bacillota</taxon>
        <taxon>Bacilli</taxon>
        <taxon>Bacillales</taxon>
        <taxon>Listeriaceae</taxon>
        <taxon>Brochothrix</taxon>
    </lineage>
</organism>
<dbReference type="PROSITE" id="PS50956">
    <property type="entry name" value="HTH_ASNC_2"/>
    <property type="match status" value="1"/>
</dbReference>
<dbReference type="AlphaFoldDB" id="A0A1D2L2M8"/>
<sequence length="148" mass="16713">MDTIDKEILKHLQTDARLSMTAIGKRVNLSQPAVTERIKRLEEQAIIDSYQAVINHEKIGKPLVAFIMFRTYSCDNFLAFCETCPEISECHRISGEYNYLIKAVVSETKAIERLENELIPFGCASTLVSLSSPIPSKILLPEDAFLKH</sequence>
<dbReference type="GeneID" id="66537894"/>
<keyword evidence="3" id="KW-0804">Transcription</keyword>
<dbReference type="InterPro" id="IPR011991">
    <property type="entry name" value="ArsR-like_HTH"/>
</dbReference>
<dbReference type="InterPro" id="IPR000485">
    <property type="entry name" value="AsnC-type_HTH_dom"/>
</dbReference>
<keyword evidence="2" id="KW-0238">DNA-binding</keyword>
<dbReference type="InterPro" id="IPR036390">
    <property type="entry name" value="WH_DNA-bd_sf"/>
</dbReference>
<evidence type="ECO:0000256" key="1">
    <source>
        <dbReference type="ARBA" id="ARBA00023015"/>
    </source>
</evidence>
<feature type="domain" description="HTH asnC-type" evidence="4">
    <location>
        <begin position="1"/>
        <end position="62"/>
    </location>
</feature>
<keyword evidence="6" id="KW-1185">Reference proteome</keyword>
<dbReference type="InterPro" id="IPR019888">
    <property type="entry name" value="Tscrpt_reg_AsnC-like"/>
</dbReference>
<evidence type="ECO:0000313" key="5">
    <source>
        <dbReference type="EMBL" id="ATF25553.1"/>
    </source>
</evidence>
<evidence type="ECO:0000256" key="2">
    <source>
        <dbReference type="ARBA" id="ARBA00023125"/>
    </source>
</evidence>
<keyword evidence="1" id="KW-0805">Transcription regulation</keyword>